<feature type="chain" id="PRO_5039432339" evidence="3">
    <location>
        <begin position="36"/>
        <end position="267"/>
    </location>
</feature>
<sequence length="267" mass="27979">MNRIDNGAARCAAPLLLVVTICAALSCALAAPAVAADVTLEYKHDGAGVSDETTKLNVAKVGSDGGEYVVGAHMAIFTQEDYDAGDLSDPVDSWWTASEVHHIAKNARLNASANAADATRYVLVELAAPDGYQKADPVSFYLLSDSNFETTVVILAGAEKADGSQNCVLTDKFSFALYDDALPDERTVTVTKRGEDEAVAREGEGQTPKQASLFERLAQTGDLVAPIAPALALGLVAIGLGLVARHKKSGHGATNHDDTADKEHQGD</sequence>
<evidence type="ECO:0000256" key="1">
    <source>
        <dbReference type="SAM" id="MobiDB-lite"/>
    </source>
</evidence>
<keyword evidence="3" id="KW-0732">Signal</keyword>
<keyword evidence="2" id="KW-0472">Membrane</keyword>
<dbReference type="InterPro" id="IPR013783">
    <property type="entry name" value="Ig-like_fold"/>
</dbReference>
<evidence type="ECO:0000313" key="5">
    <source>
        <dbReference type="Proteomes" id="UP000199128"/>
    </source>
</evidence>
<accession>A0A1H9PMH2</accession>
<dbReference type="Gene3D" id="2.60.40.10">
    <property type="entry name" value="Immunoglobulins"/>
    <property type="match status" value="1"/>
</dbReference>
<feature type="compositionally biased region" description="Basic and acidic residues" evidence="1">
    <location>
        <begin position="254"/>
        <end position="267"/>
    </location>
</feature>
<evidence type="ECO:0000256" key="3">
    <source>
        <dbReference type="SAM" id="SignalP"/>
    </source>
</evidence>
<evidence type="ECO:0000256" key="2">
    <source>
        <dbReference type="SAM" id="Phobius"/>
    </source>
</evidence>
<organism evidence="4 5">
    <name type="scientific">Parafannyhessea umbonata</name>
    <dbReference type="NCBI Taxonomy" id="604330"/>
    <lineage>
        <taxon>Bacteria</taxon>
        <taxon>Bacillati</taxon>
        <taxon>Actinomycetota</taxon>
        <taxon>Coriobacteriia</taxon>
        <taxon>Coriobacteriales</taxon>
        <taxon>Atopobiaceae</taxon>
        <taxon>Parafannyhessea</taxon>
    </lineage>
</organism>
<dbReference type="PROSITE" id="PS51257">
    <property type="entry name" value="PROKAR_LIPOPROTEIN"/>
    <property type="match status" value="1"/>
</dbReference>
<dbReference type="AlphaFoldDB" id="A0A1H9PMH2"/>
<feature type="signal peptide" evidence="3">
    <location>
        <begin position="1"/>
        <end position="35"/>
    </location>
</feature>
<protein>
    <submittedName>
        <fullName evidence="4">Uncharacterized protein</fullName>
    </submittedName>
</protein>
<feature type="region of interest" description="Disordered" evidence="1">
    <location>
        <begin position="248"/>
        <end position="267"/>
    </location>
</feature>
<name>A0A1H9PMH2_9ACTN</name>
<keyword evidence="2" id="KW-0812">Transmembrane</keyword>
<dbReference type="Proteomes" id="UP000199128">
    <property type="component" value="Unassembled WGS sequence"/>
</dbReference>
<proteinExistence type="predicted"/>
<evidence type="ECO:0000313" key="4">
    <source>
        <dbReference type="EMBL" id="SER49337.1"/>
    </source>
</evidence>
<feature type="transmembrane region" description="Helical" evidence="2">
    <location>
        <begin position="223"/>
        <end position="244"/>
    </location>
</feature>
<dbReference type="RefSeq" id="WP_091008962.1">
    <property type="nucleotide sequence ID" value="NZ_FOGP01000003.1"/>
</dbReference>
<keyword evidence="2" id="KW-1133">Transmembrane helix</keyword>
<dbReference type="EMBL" id="FOGP01000003">
    <property type="protein sequence ID" value="SER49337.1"/>
    <property type="molecule type" value="Genomic_DNA"/>
</dbReference>
<dbReference type="GO" id="GO:0005975">
    <property type="term" value="P:carbohydrate metabolic process"/>
    <property type="evidence" value="ECO:0007669"/>
    <property type="project" value="UniProtKB-ARBA"/>
</dbReference>
<reference evidence="5" key="1">
    <citation type="submission" date="2016-10" db="EMBL/GenBank/DDBJ databases">
        <authorList>
            <person name="Varghese N."/>
            <person name="Submissions S."/>
        </authorList>
    </citation>
    <scope>NUCLEOTIDE SEQUENCE [LARGE SCALE GENOMIC DNA]</scope>
    <source>
        <strain evidence="5">KHGC19</strain>
    </source>
</reference>
<gene>
    <name evidence="4" type="ORF">SAMN05216446_1060</name>
</gene>